<feature type="domain" description="Chitin-binding type-2" evidence="8">
    <location>
        <begin position="141"/>
        <end position="197"/>
    </location>
</feature>
<gene>
    <name evidence="10" type="primary">LOC126913067</name>
</gene>
<reference evidence="10" key="1">
    <citation type="submission" date="2025-08" db="UniProtKB">
        <authorList>
            <consortium name="RefSeq"/>
        </authorList>
    </citation>
    <scope>IDENTIFICATION</scope>
    <source>
        <tissue evidence="10">Whole larval tissue</tissue>
    </source>
</reference>
<dbReference type="PANTHER" id="PTHR23301:SF0">
    <property type="entry name" value="CHITIN-BINDING TYPE-2 DOMAIN-CONTAINING PROTEIN-RELATED"/>
    <property type="match status" value="1"/>
</dbReference>
<proteinExistence type="predicted"/>
<evidence type="ECO:0000256" key="5">
    <source>
        <dbReference type="ARBA" id="ARBA00023180"/>
    </source>
</evidence>
<dbReference type="RefSeq" id="XP_050563752.1">
    <property type="nucleotide sequence ID" value="XM_050707795.1"/>
</dbReference>
<dbReference type="GeneID" id="126913067"/>
<dbReference type="SMART" id="SM00494">
    <property type="entry name" value="ChtBD2"/>
    <property type="match status" value="2"/>
</dbReference>
<feature type="signal peptide" evidence="7">
    <location>
        <begin position="1"/>
        <end position="18"/>
    </location>
</feature>
<evidence type="ECO:0000313" key="9">
    <source>
        <dbReference type="Proteomes" id="UP000829999"/>
    </source>
</evidence>
<evidence type="ECO:0000256" key="3">
    <source>
        <dbReference type="ARBA" id="ARBA00022737"/>
    </source>
</evidence>
<sequence length="197" mass="22121">MKGIIALLVIVYAAVGRAQLEECPKEQETNWEIEKLLRHEDCEKFYKCTFGKPVAMSCPPDLWFNLDTWQCDWPRNVDCEDRNIPGEPTTSSTTTTSTTTTTTSTTTTPRPTSTTTAATTTTSTASTPIATSTLPPIDFLPNGCPVNPSIPWLLRHPTDCNAFYHCVWGTPVLRRCPDNLHFNERFQVCDWPWNSSC</sequence>
<keyword evidence="4" id="KW-1015">Disulfide bond</keyword>
<keyword evidence="9" id="KW-1185">Reference proteome</keyword>
<keyword evidence="3" id="KW-0677">Repeat</keyword>
<dbReference type="SUPFAM" id="SSF57625">
    <property type="entry name" value="Invertebrate chitin-binding proteins"/>
    <property type="match status" value="2"/>
</dbReference>
<dbReference type="OrthoDB" id="6020543at2759"/>
<evidence type="ECO:0000313" key="10">
    <source>
        <dbReference type="RefSeq" id="XP_050563752.1"/>
    </source>
</evidence>
<dbReference type="Proteomes" id="UP000829999">
    <property type="component" value="Chromosome 3"/>
</dbReference>
<evidence type="ECO:0000256" key="6">
    <source>
        <dbReference type="SAM" id="MobiDB-lite"/>
    </source>
</evidence>
<dbReference type="PROSITE" id="PS50940">
    <property type="entry name" value="CHIT_BIND_II"/>
    <property type="match status" value="2"/>
</dbReference>
<dbReference type="AlphaFoldDB" id="A0A9R0ED37"/>
<evidence type="ECO:0000256" key="7">
    <source>
        <dbReference type="SAM" id="SignalP"/>
    </source>
</evidence>
<organism evidence="9 10">
    <name type="scientific">Spodoptera frugiperda</name>
    <name type="common">Fall armyworm</name>
    <dbReference type="NCBI Taxonomy" id="7108"/>
    <lineage>
        <taxon>Eukaryota</taxon>
        <taxon>Metazoa</taxon>
        <taxon>Ecdysozoa</taxon>
        <taxon>Arthropoda</taxon>
        <taxon>Hexapoda</taxon>
        <taxon>Insecta</taxon>
        <taxon>Pterygota</taxon>
        <taxon>Neoptera</taxon>
        <taxon>Endopterygota</taxon>
        <taxon>Lepidoptera</taxon>
        <taxon>Glossata</taxon>
        <taxon>Ditrysia</taxon>
        <taxon>Noctuoidea</taxon>
        <taxon>Noctuidae</taxon>
        <taxon>Amphipyrinae</taxon>
        <taxon>Spodoptera</taxon>
    </lineage>
</organism>
<evidence type="ECO:0000259" key="8">
    <source>
        <dbReference type="PROSITE" id="PS50940"/>
    </source>
</evidence>
<keyword evidence="1" id="KW-0147">Chitin-binding</keyword>
<dbReference type="GO" id="GO:0008061">
    <property type="term" value="F:chitin binding"/>
    <property type="evidence" value="ECO:0007669"/>
    <property type="project" value="UniProtKB-KW"/>
</dbReference>
<protein>
    <submittedName>
        <fullName evidence="10">Peritrophin-1-like</fullName>
    </submittedName>
</protein>
<dbReference type="GO" id="GO:0005576">
    <property type="term" value="C:extracellular region"/>
    <property type="evidence" value="ECO:0007669"/>
    <property type="project" value="InterPro"/>
</dbReference>
<dbReference type="Pfam" id="PF01607">
    <property type="entry name" value="CBM_14"/>
    <property type="match status" value="2"/>
</dbReference>
<evidence type="ECO:0000256" key="2">
    <source>
        <dbReference type="ARBA" id="ARBA00022729"/>
    </source>
</evidence>
<dbReference type="InterPro" id="IPR002557">
    <property type="entry name" value="Chitin-bd_dom"/>
</dbReference>
<feature type="compositionally biased region" description="Low complexity" evidence="6">
    <location>
        <begin position="88"/>
        <end position="129"/>
    </location>
</feature>
<feature type="chain" id="PRO_5040348259" evidence="7">
    <location>
        <begin position="19"/>
        <end position="197"/>
    </location>
</feature>
<dbReference type="Gene3D" id="2.170.140.10">
    <property type="entry name" value="Chitin binding domain"/>
    <property type="match status" value="2"/>
</dbReference>
<name>A0A9R0ED37_SPOFR</name>
<accession>A0A9R0ED37</accession>
<feature type="domain" description="Chitin-binding type-2" evidence="8">
    <location>
        <begin position="20"/>
        <end position="81"/>
    </location>
</feature>
<keyword evidence="5" id="KW-0325">Glycoprotein</keyword>
<evidence type="ECO:0000256" key="1">
    <source>
        <dbReference type="ARBA" id="ARBA00022669"/>
    </source>
</evidence>
<dbReference type="InterPro" id="IPR036508">
    <property type="entry name" value="Chitin-bd_dom_sf"/>
</dbReference>
<dbReference type="InterPro" id="IPR051940">
    <property type="entry name" value="Chitin_bind-dev_reg"/>
</dbReference>
<keyword evidence="2 7" id="KW-0732">Signal</keyword>
<dbReference type="PANTHER" id="PTHR23301">
    <property type="entry name" value="CHITIN BINDING PERITROPHIN-A"/>
    <property type="match status" value="1"/>
</dbReference>
<evidence type="ECO:0000256" key="4">
    <source>
        <dbReference type="ARBA" id="ARBA00023157"/>
    </source>
</evidence>
<feature type="region of interest" description="Disordered" evidence="6">
    <location>
        <begin position="82"/>
        <end position="129"/>
    </location>
</feature>